<evidence type="ECO:0000313" key="2">
    <source>
        <dbReference type="EMBL" id="KAJ7975799.1"/>
    </source>
</evidence>
<gene>
    <name evidence="2" type="ORF">O6P43_005666</name>
</gene>
<evidence type="ECO:0000313" key="3">
    <source>
        <dbReference type="Proteomes" id="UP001163823"/>
    </source>
</evidence>
<proteinExistence type="predicted"/>
<dbReference type="KEGG" id="qsa:O6P43_005666"/>
<dbReference type="EMBL" id="JARAOO010000003">
    <property type="protein sequence ID" value="KAJ7975799.1"/>
    <property type="molecule type" value="Genomic_DNA"/>
</dbReference>
<keyword evidence="3" id="KW-1185">Reference proteome</keyword>
<protein>
    <submittedName>
        <fullName evidence="2">Uncharacterized protein</fullName>
    </submittedName>
</protein>
<dbReference type="AlphaFoldDB" id="A0AAD7Q6P2"/>
<dbReference type="Proteomes" id="UP001163823">
    <property type="component" value="Chromosome 3"/>
</dbReference>
<reference evidence="2" key="1">
    <citation type="journal article" date="2023" name="Science">
        <title>Elucidation of the pathway for biosynthesis of saponin adjuvants from the soapbark tree.</title>
        <authorList>
            <person name="Reed J."/>
            <person name="Orme A."/>
            <person name="El-Demerdash A."/>
            <person name="Owen C."/>
            <person name="Martin L.B.B."/>
            <person name="Misra R.C."/>
            <person name="Kikuchi S."/>
            <person name="Rejzek M."/>
            <person name="Martin A.C."/>
            <person name="Harkess A."/>
            <person name="Leebens-Mack J."/>
            <person name="Louveau T."/>
            <person name="Stephenson M.J."/>
            <person name="Osbourn A."/>
        </authorList>
    </citation>
    <scope>NUCLEOTIDE SEQUENCE</scope>
    <source>
        <strain evidence="2">S10</strain>
    </source>
</reference>
<name>A0AAD7Q6P2_QUISA</name>
<accession>A0AAD7Q6P2</accession>
<comment type="caution">
    <text evidence="2">The sequence shown here is derived from an EMBL/GenBank/DDBJ whole genome shotgun (WGS) entry which is preliminary data.</text>
</comment>
<sequence length="112" mass="12592">MAKFSVGRDDDGEGSSDPWQKMMRIGLRYSSVDQQREPVNVEDESDAEEEEEEAEESDEENDDECGVVSDDVDEGEGNFDEEEQDQGRIAGHAYNGSNQVDIIGRDLVEMRL</sequence>
<organism evidence="2 3">
    <name type="scientific">Quillaja saponaria</name>
    <name type="common">Soap bark tree</name>
    <dbReference type="NCBI Taxonomy" id="32244"/>
    <lineage>
        <taxon>Eukaryota</taxon>
        <taxon>Viridiplantae</taxon>
        <taxon>Streptophyta</taxon>
        <taxon>Embryophyta</taxon>
        <taxon>Tracheophyta</taxon>
        <taxon>Spermatophyta</taxon>
        <taxon>Magnoliopsida</taxon>
        <taxon>eudicotyledons</taxon>
        <taxon>Gunneridae</taxon>
        <taxon>Pentapetalae</taxon>
        <taxon>rosids</taxon>
        <taxon>fabids</taxon>
        <taxon>Fabales</taxon>
        <taxon>Quillajaceae</taxon>
        <taxon>Quillaja</taxon>
    </lineage>
</organism>
<feature type="compositionally biased region" description="Acidic residues" evidence="1">
    <location>
        <begin position="40"/>
        <end position="84"/>
    </location>
</feature>
<evidence type="ECO:0000256" key="1">
    <source>
        <dbReference type="SAM" id="MobiDB-lite"/>
    </source>
</evidence>
<feature type="region of interest" description="Disordered" evidence="1">
    <location>
        <begin position="1"/>
        <end position="96"/>
    </location>
</feature>